<reference evidence="2 3" key="1">
    <citation type="submission" date="2020-08" db="EMBL/GenBank/DDBJ databases">
        <title>Plant Genome Project.</title>
        <authorList>
            <person name="Zhang R.-G."/>
        </authorList>
    </citation>
    <scope>NUCLEOTIDE SEQUENCE [LARGE SCALE GENOMIC DNA]</scope>
    <source>
        <tissue evidence="2">Rhizome</tissue>
    </source>
</reference>
<evidence type="ECO:0000259" key="1">
    <source>
        <dbReference type="Pfam" id="PF14432"/>
    </source>
</evidence>
<protein>
    <recommendedName>
        <fullName evidence="1">DYW domain-containing protein</fullName>
    </recommendedName>
</protein>
<evidence type="ECO:0000313" key="3">
    <source>
        <dbReference type="Proteomes" id="UP000734854"/>
    </source>
</evidence>
<accession>A0A8J5GLX9</accession>
<comment type="caution">
    <text evidence="2">The sequence shown here is derived from an EMBL/GenBank/DDBJ whole genome shotgun (WGS) entry which is preliminary data.</text>
</comment>
<gene>
    <name evidence="2" type="ORF">ZIOFF_031808</name>
</gene>
<dbReference type="GO" id="GO:0008270">
    <property type="term" value="F:zinc ion binding"/>
    <property type="evidence" value="ECO:0007669"/>
    <property type="project" value="InterPro"/>
</dbReference>
<dbReference type="EMBL" id="JACMSC010000009">
    <property type="protein sequence ID" value="KAG6506485.1"/>
    <property type="molecule type" value="Genomic_DNA"/>
</dbReference>
<feature type="domain" description="DYW" evidence="1">
    <location>
        <begin position="4"/>
        <end position="73"/>
    </location>
</feature>
<dbReference type="Pfam" id="PF14432">
    <property type="entry name" value="DYW_deaminase"/>
    <property type="match status" value="1"/>
</dbReference>
<name>A0A8J5GLX9_ZINOF</name>
<sequence>MEAGYAPDVVQATTVAEGEVGALRLHSERLAFALGLLEAKAGEPIRVMKNLRVCGDYHAMIKLVSKVYDVVIMGKPVALTFKFM</sequence>
<dbReference type="Proteomes" id="UP000734854">
    <property type="component" value="Unassembled WGS sequence"/>
</dbReference>
<organism evidence="2 3">
    <name type="scientific">Zingiber officinale</name>
    <name type="common">Ginger</name>
    <name type="synonym">Amomum zingiber</name>
    <dbReference type="NCBI Taxonomy" id="94328"/>
    <lineage>
        <taxon>Eukaryota</taxon>
        <taxon>Viridiplantae</taxon>
        <taxon>Streptophyta</taxon>
        <taxon>Embryophyta</taxon>
        <taxon>Tracheophyta</taxon>
        <taxon>Spermatophyta</taxon>
        <taxon>Magnoliopsida</taxon>
        <taxon>Liliopsida</taxon>
        <taxon>Zingiberales</taxon>
        <taxon>Zingiberaceae</taxon>
        <taxon>Zingiber</taxon>
    </lineage>
</organism>
<dbReference type="AlphaFoldDB" id="A0A8J5GLX9"/>
<evidence type="ECO:0000313" key="2">
    <source>
        <dbReference type="EMBL" id="KAG6506485.1"/>
    </source>
</evidence>
<dbReference type="InterPro" id="IPR032867">
    <property type="entry name" value="DYW_dom"/>
</dbReference>
<proteinExistence type="predicted"/>
<keyword evidence="3" id="KW-1185">Reference proteome</keyword>